<proteinExistence type="inferred from homology"/>
<feature type="domain" description="NAD-dependent epimerase/dehydratase" evidence="4">
    <location>
        <begin position="8"/>
        <end position="246"/>
    </location>
</feature>
<accession>A0ABD1C8G1</accession>
<keyword evidence="2" id="KW-0560">Oxidoreductase</keyword>
<reference evidence="6 7" key="1">
    <citation type="submission" date="2024-04" db="EMBL/GenBank/DDBJ databases">
        <title>Genome assembly C_amara_ONT_v2.</title>
        <authorList>
            <person name="Yant L."/>
            <person name="Moore C."/>
            <person name="Slenker M."/>
        </authorList>
    </citation>
    <scope>NUCLEOTIDE SEQUENCE [LARGE SCALE GENOMIC DNA]</scope>
    <source>
        <tissue evidence="6">Leaf</tissue>
    </source>
</reference>
<dbReference type="Pfam" id="PF01370">
    <property type="entry name" value="Epimerase"/>
    <property type="match status" value="1"/>
</dbReference>
<evidence type="ECO:0000259" key="4">
    <source>
        <dbReference type="Pfam" id="PF01370"/>
    </source>
</evidence>
<comment type="caution">
    <text evidence="6">The sequence shown here is derived from an EMBL/GenBank/DDBJ whole genome shotgun (WGS) entry which is preliminary data.</text>
</comment>
<evidence type="ECO:0000313" key="6">
    <source>
        <dbReference type="EMBL" id="KAL1225496.1"/>
    </source>
</evidence>
<sequence length="322" mass="35267">MNGRGEVVCVTGASGYIASWIVKLLLLRGYTVRATVRDPSDAKKTEHLLALDGANERLKLFKGTLLEEGSFEQAIQGCDAVFHTASPVSLTAVHPQIELIDPAVKGTLNVLKTCTKVSSVKRVIVTSSMAAVLFPLPPLGPNDSVDESCFSDPNACIEKELWYILSKTLAEDAAWKFAKENNIDLVVMNPGLVLGPLLQPSLNATANMIVQLIKSENDCIPKNYRLVDVRDVALAHVKAFETPSANGRYIIEGPIVTINDIEKVLREFFPDLNLVDKNEASELVPVFYKLCVEKVKGLGVEFIPTEATLRDTILSLKEKCFI</sequence>
<dbReference type="EMBL" id="JBANAX010000029">
    <property type="protein sequence ID" value="KAL1225496.1"/>
    <property type="molecule type" value="Genomic_DNA"/>
</dbReference>
<organism evidence="6 7">
    <name type="scientific">Cardamine amara subsp. amara</name>
    <dbReference type="NCBI Taxonomy" id="228776"/>
    <lineage>
        <taxon>Eukaryota</taxon>
        <taxon>Viridiplantae</taxon>
        <taxon>Streptophyta</taxon>
        <taxon>Embryophyta</taxon>
        <taxon>Tracheophyta</taxon>
        <taxon>Spermatophyta</taxon>
        <taxon>Magnoliopsida</taxon>
        <taxon>eudicotyledons</taxon>
        <taxon>Gunneridae</taxon>
        <taxon>Pentapetalae</taxon>
        <taxon>rosids</taxon>
        <taxon>malvids</taxon>
        <taxon>Brassicales</taxon>
        <taxon>Brassicaceae</taxon>
        <taxon>Cardamineae</taxon>
        <taxon>Cardamine</taxon>
    </lineage>
</organism>
<evidence type="ECO:0000256" key="1">
    <source>
        <dbReference type="ARBA" id="ARBA00022857"/>
    </source>
</evidence>
<gene>
    <name evidence="6" type="ORF">V5N11_003415</name>
    <name evidence="5" type="ORF">V5N11_031346</name>
</gene>
<dbReference type="FunFam" id="3.40.50.720:FF:000085">
    <property type="entry name" value="Dihydroflavonol reductase"/>
    <property type="match status" value="1"/>
</dbReference>
<dbReference type="InterPro" id="IPR001509">
    <property type="entry name" value="Epimerase_deHydtase"/>
</dbReference>
<dbReference type="PANTHER" id="PTHR10366:SF825">
    <property type="entry name" value="NAD(P)-BINDING ROSSMANN-FOLD SUPERFAMILY PROTEIN"/>
    <property type="match status" value="1"/>
</dbReference>
<keyword evidence="7" id="KW-1185">Reference proteome</keyword>
<dbReference type="GO" id="GO:0016491">
    <property type="term" value="F:oxidoreductase activity"/>
    <property type="evidence" value="ECO:0007669"/>
    <property type="project" value="UniProtKB-KW"/>
</dbReference>
<keyword evidence="1" id="KW-0521">NADP</keyword>
<comment type="similarity">
    <text evidence="3">Belongs to the NAD(P)-dependent epimerase/dehydratase family. Dihydroflavonol-4-reductase subfamily.</text>
</comment>
<dbReference type="CDD" id="cd08958">
    <property type="entry name" value="FR_SDR_e"/>
    <property type="match status" value="1"/>
</dbReference>
<dbReference type="PANTHER" id="PTHR10366">
    <property type="entry name" value="NAD DEPENDENT EPIMERASE/DEHYDRATASE"/>
    <property type="match status" value="1"/>
</dbReference>
<name>A0ABD1C8G1_CARAN</name>
<dbReference type="Proteomes" id="UP001558713">
    <property type="component" value="Unassembled WGS sequence"/>
</dbReference>
<evidence type="ECO:0000256" key="2">
    <source>
        <dbReference type="ARBA" id="ARBA00023002"/>
    </source>
</evidence>
<dbReference type="AlphaFoldDB" id="A0ABD1C8G1"/>
<dbReference type="SUPFAM" id="SSF51735">
    <property type="entry name" value="NAD(P)-binding Rossmann-fold domains"/>
    <property type="match status" value="1"/>
</dbReference>
<dbReference type="InterPro" id="IPR050425">
    <property type="entry name" value="NAD(P)_dehydrat-like"/>
</dbReference>
<evidence type="ECO:0000313" key="7">
    <source>
        <dbReference type="Proteomes" id="UP001558713"/>
    </source>
</evidence>
<evidence type="ECO:0000256" key="3">
    <source>
        <dbReference type="ARBA" id="ARBA00023445"/>
    </source>
</evidence>
<evidence type="ECO:0000313" key="5">
    <source>
        <dbReference type="EMBL" id="KAL1225197.1"/>
    </source>
</evidence>
<protein>
    <submittedName>
        <fullName evidence="6">Phenylacetaldehyde reductase</fullName>
    </submittedName>
</protein>
<dbReference type="EMBL" id="JBANAX010000039">
    <property type="protein sequence ID" value="KAL1225197.1"/>
    <property type="molecule type" value="Genomic_DNA"/>
</dbReference>
<dbReference type="Gene3D" id="3.40.50.720">
    <property type="entry name" value="NAD(P)-binding Rossmann-like Domain"/>
    <property type="match status" value="1"/>
</dbReference>
<dbReference type="InterPro" id="IPR036291">
    <property type="entry name" value="NAD(P)-bd_dom_sf"/>
</dbReference>